<dbReference type="InterPro" id="IPR021328">
    <property type="entry name" value="CotB-like"/>
</dbReference>
<dbReference type="Proteomes" id="UP001057291">
    <property type="component" value="Unassembled WGS sequence"/>
</dbReference>
<proteinExistence type="predicted"/>
<gene>
    <name evidence="1" type="ORF">DNHGIG_07390</name>
</gene>
<dbReference type="Gene3D" id="1.20.1260.120">
    <property type="entry name" value="Protein of unknown function DUF2935"/>
    <property type="match status" value="1"/>
</dbReference>
<dbReference type="RefSeq" id="WP_282198415.1">
    <property type="nucleotide sequence ID" value="NZ_BOQE01000001.1"/>
</dbReference>
<reference evidence="1" key="1">
    <citation type="journal article" date="2023" name="Int. J. Syst. Evol. Microbiol.">
        <title>Collibacillus ludicampi gen. nov., sp. nov., a new soil bacterium of the family Alicyclobacillaceae.</title>
        <authorList>
            <person name="Jojima T."/>
            <person name="Ioku Y."/>
            <person name="Fukuta Y."/>
            <person name="Shirasaka N."/>
            <person name="Matsumura Y."/>
            <person name="Mori M."/>
        </authorList>
    </citation>
    <scope>NUCLEOTIDE SEQUENCE</scope>
    <source>
        <strain evidence="1">TP075</strain>
    </source>
</reference>
<name>A0AAV4LBJ9_9BACL</name>
<accession>A0AAV4LBJ9</accession>
<dbReference type="AlphaFoldDB" id="A0AAV4LBJ9"/>
<dbReference type="SUPFAM" id="SSF158430">
    <property type="entry name" value="Bacillus cereus metalloprotein-like"/>
    <property type="match status" value="2"/>
</dbReference>
<dbReference type="Pfam" id="PF11155">
    <property type="entry name" value="DUF2935"/>
    <property type="match status" value="2"/>
</dbReference>
<evidence type="ECO:0008006" key="3">
    <source>
        <dbReference type="Google" id="ProtNLM"/>
    </source>
</evidence>
<comment type="caution">
    <text evidence="1">The sequence shown here is derived from an EMBL/GenBank/DDBJ whole genome shotgun (WGS) entry which is preliminary data.</text>
</comment>
<evidence type="ECO:0000313" key="1">
    <source>
        <dbReference type="EMBL" id="GIM45190.1"/>
    </source>
</evidence>
<protein>
    <recommendedName>
        <fullName evidence="3">DUF2935 domain-containing protein</fullName>
    </recommendedName>
</protein>
<dbReference type="EMBL" id="BOQE01000001">
    <property type="protein sequence ID" value="GIM45190.1"/>
    <property type="molecule type" value="Genomic_DNA"/>
</dbReference>
<sequence>MNRDYVSEAAFEHRFWLRVLEDHSRFILDGLSPRENLEIQRAEQFFHLFDSLLSQSQQVSSEEEVIALNEQAHRYVQELREFKLHLIRRHLQGHISFSLPPTFLNHMVNELEEYMRILNSLLSGQIPPSYHAVHHHLLWLPDASGHSDAIAASLDMAEKRMIEKSKTFTKHFDEYYLKAIELASYLRTHLREFPALDRFNKEVEVEILLFNRFLREIEETRLNNQTLGALSPILPDHMLREECYYLTKLSRVTDIKPPDCSPAKSLLDT</sequence>
<evidence type="ECO:0000313" key="2">
    <source>
        <dbReference type="Proteomes" id="UP001057291"/>
    </source>
</evidence>
<keyword evidence="2" id="KW-1185">Reference proteome</keyword>
<organism evidence="1 2">
    <name type="scientific">Collibacillus ludicampi</name>
    <dbReference type="NCBI Taxonomy" id="2771369"/>
    <lineage>
        <taxon>Bacteria</taxon>
        <taxon>Bacillati</taxon>
        <taxon>Bacillota</taxon>
        <taxon>Bacilli</taxon>
        <taxon>Bacillales</taxon>
        <taxon>Alicyclobacillaceae</taxon>
        <taxon>Collibacillus</taxon>
    </lineage>
</organism>